<dbReference type="GO" id="GO:0032259">
    <property type="term" value="P:methylation"/>
    <property type="evidence" value="ECO:0007669"/>
    <property type="project" value="UniProtKB-KW"/>
</dbReference>
<keyword evidence="13" id="KW-1185">Reference proteome</keyword>
<dbReference type="Gene3D" id="2.170.270.10">
    <property type="entry name" value="SET domain"/>
    <property type="match status" value="1"/>
</dbReference>
<dbReference type="GO" id="GO:0003677">
    <property type="term" value="F:DNA binding"/>
    <property type="evidence" value="ECO:0007669"/>
    <property type="project" value="UniProtKB-KW"/>
</dbReference>
<evidence type="ECO:0000256" key="9">
    <source>
        <dbReference type="SAM" id="MobiDB-lite"/>
    </source>
</evidence>
<accession>A0A8J7NKG9</accession>
<evidence type="ECO:0000256" key="2">
    <source>
        <dbReference type="ARBA" id="ARBA00022679"/>
    </source>
</evidence>
<keyword evidence="8" id="KW-0804">Transcription</keyword>
<dbReference type="InterPro" id="IPR046341">
    <property type="entry name" value="SET_dom_sf"/>
</dbReference>
<keyword evidence="2" id="KW-0808">Transferase</keyword>
<feature type="domain" description="SET" evidence="10">
    <location>
        <begin position="1196"/>
        <end position="1312"/>
    </location>
</feature>
<dbReference type="InterPro" id="IPR001214">
    <property type="entry name" value="SET_dom"/>
</dbReference>
<keyword evidence="1 12" id="KW-0489">Methyltransferase</keyword>
<feature type="non-terminal residue" evidence="12">
    <location>
        <position position="1336"/>
    </location>
</feature>
<reference evidence="12" key="1">
    <citation type="journal article" date="2021" name="Cell">
        <title>Tracing the genetic footprints of vertebrate landing in non-teleost ray-finned fishes.</title>
        <authorList>
            <person name="Bi X."/>
            <person name="Wang K."/>
            <person name="Yang L."/>
            <person name="Pan H."/>
            <person name="Jiang H."/>
            <person name="Wei Q."/>
            <person name="Fang M."/>
            <person name="Yu H."/>
            <person name="Zhu C."/>
            <person name="Cai Y."/>
            <person name="He Y."/>
            <person name="Gan X."/>
            <person name="Zeng H."/>
            <person name="Yu D."/>
            <person name="Zhu Y."/>
            <person name="Jiang H."/>
            <person name="Qiu Q."/>
            <person name="Yang H."/>
            <person name="Zhang Y.E."/>
            <person name="Wang W."/>
            <person name="Zhu M."/>
            <person name="He S."/>
            <person name="Zhang G."/>
        </authorList>
    </citation>
    <scope>NUCLEOTIDE SEQUENCE</scope>
    <source>
        <strain evidence="12">Allg_001</strain>
    </source>
</reference>
<dbReference type="InterPro" id="IPR003616">
    <property type="entry name" value="Post-SET_dom"/>
</dbReference>
<feature type="compositionally biased region" description="Acidic residues" evidence="9">
    <location>
        <begin position="1013"/>
        <end position="1026"/>
    </location>
</feature>
<feature type="region of interest" description="Disordered" evidence="9">
    <location>
        <begin position="36"/>
        <end position="185"/>
    </location>
</feature>
<dbReference type="GO" id="GO:0045893">
    <property type="term" value="P:positive regulation of DNA-templated transcription"/>
    <property type="evidence" value="ECO:0007669"/>
    <property type="project" value="TreeGrafter"/>
</dbReference>
<feature type="region of interest" description="Disordered" evidence="9">
    <location>
        <begin position="766"/>
        <end position="807"/>
    </location>
</feature>
<proteinExistence type="predicted"/>
<dbReference type="GO" id="GO:0035097">
    <property type="term" value="C:histone methyltransferase complex"/>
    <property type="evidence" value="ECO:0007669"/>
    <property type="project" value="TreeGrafter"/>
</dbReference>
<feature type="compositionally biased region" description="Basic and acidic residues" evidence="9">
    <location>
        <begin position="949"/>
        <end position="958"/>
    </location>
</feature>
<protein>
    <submittedName>
        <fullName evidence="12">KMT2B methyltransferase</fullName>
    </submittedName>
</protein>
<keyword evidence="4" id="KW-0156">Chromatin regulator</keyword>
<dbReference type="Proteomes" id="UP000736164">
    <property type="component" value="Unassembled WGS sequence"/>
</dbReference>
<evidence type="ECO:0000256" key="4">
    <source>
        <dbReference type="ARBA" id="ARBA00022853"/>
    </source>
</evidence>
<evidence type="ECO:0000256" key="8">
    <source>
        <dbReference type="ARBA" id="ARBA00023163"/>
    </source>
</evidence>
<sequence>MASVLNAELEFDESLLNEDMALHCGAQIVVGEEEPADEFREAAEETGRPAAKPLCRPGVEDWANTSSDEDMDNYFDFSRTVVAARDPPDAPAPSSGSVPQLDGVDDGTESDASVTTSDGPQNLKNANQNQNQSQAPAAEEEVGAHSNGLSDPSAAPLLLDRKASLLCPPPAAPEQGSSAHPEEAVATDPGALRPFVCGVAATPLESRAPLAGNVSSSGCQSLALGDATAELGLSLEEPAPPELCPPLVSNLPCVGGAAAALPPGAQALAESLWPPVGASEEAKSLAESYGLGAGGEPVPAEAPKDVFLDPSSGHFVSAKDGTLVYFGGGSGSAAEGVSEQLPAGQPLLPSTPSLNGSREAGTDPFKEGSSPFAQFLKSTPLPVMAAAADPLKLSPPVQITTPPFKPLPVPYIRAPLDPALGARVAPVLPPMESFRTPLLAAGEQSQSLSSPGPASITHITVAPASTPTLQTGVTYVSPSSYAPQPEGPGVALSQAAGVSVGSYGPVSLPVFSHSLPPGSSTVSVMPPSSSSSSASPSLLSPSPELREGLCFQRREAALCQPIRPHPPAAAGPPIAPPASAPILINGFSSAALQKDPAAPRGRTISINFSAPRPALEQPQQHLVSQGLPGHTVLTVREVGGPNVDPTPQVLLVNRYGQIFVKNPENNTFQLPTSNSPLSCIGQIASLLQSSALSSTLGGAPAGVTHATFQTHAPRMVTPVPAASHAAPSPYPPSAAARVVAYASNGGVSAADLLVARGLALPAARVLEEKKPKKRRAPPAARRPKPLPTSSSSSSSPSAANPLDPHAAGVPTVVIRTPQLGARSGTSLPAHPKAIFGPSRSGPRVLVRAAHPRGPPALGRNRVLSSVVMPPGLLIEPQAQPGPAAPSPRSQVRIKRVSSLSDRIAVKKSKVDFVALEPPCSQEELRRAQSSAASRSGGVRMKTPTVKGVLDLDKPKEDPYSDLENNRLASWDQLTSAAVRGGADPRPDRSLACSSVGRSALTDWNRYSGVASSSEDEPPLPEPDEETPVSRDQPHLLFEIRSEDGFHIEADSIEVAWKAVIDGVQEARASARLKQLSFAGMSGARVMGMLHDAVVFLVEQLLGAHLCSRHKFRFHKQEDQEEELPVNPSGCARAEVYLRKSTFDMFNFLASQHRQLPDYGPYDEEEDEVPLKSTRRATSLELPMAMRFRHLEKTSKEAVGVYRSAIHGRGLFCKRNIDAGEMVIEYSGIVVRSVLTDKREKYYDSKGIGCYMFRIDDFDVVDATMHGNAARFINHSCEPNCYSRVINVEGQKHIVIFALRKIYRGEELTYDYKFPIEDASNKLHCNCGARRCRRFLN</sequence>
<feature type="domain" description="Post-SET" evidence="11">
    <location>
        <begin position="1320"/>
        <end position="1336"/>
    </location>
</feature>
<dbReference type="PROSITE" id="PS50868">
    <property type="entry name" value="POST_SET"/>
    <property type="match status" value="1"/>
</dbReference>
<feature type="region of interest" description="Disordered" evidence="9">
    <location>
        <begin position="334"/>
        <end position="364"/>
    </location>
</feature>
<dbReference type="InterPro" id="IPR047219">
    <property type="entry name" value="KMT2A_2B_SET"/>
</dbReference>
<evidence type="ECO:0000313" key="12">
    <source>
        <dbReference type="EMBL" id="MBN3313764.1"/>
    </source>
</evidence>
<keyword evidence="5" id="KW-0805">Transcription regulation</keyword>
<dbReference type="PROSITE" id="PS50280">
    <property type="entry name" value="SET"/>
    <property type="match status" value="1"/>
</dbReference>
<dbReference type="SUPFAM" id="SSF82199">
    <property type="entry name" value="SET domain"/>
    <property type="match status" value="1"/>
</dbReference>
<dbReference type="InterPro" id="IPR003889">
    <property type="entry name" value="FYrich_C"/>
</dbReference>
<dbReference type="GO" id="GO:0042800">
    <property type="term" value="F:histone H3K4 methyltransferase activity"/>
    <property type="evidence" value="ECO:0007669"/>
    <property type="project" value="TreeGrafter"/>
</dbReference>
<keyword evidence="6" id="KW-0103">Bromodomain</keyword>
<gene>
    <name evidence="12" type="primary">Kmt2b</name>
    <name evidence="12" type="ORF">GTO95_0015317</name>
</gene>
<dbReference type="PANTHER" id="PTHR45838">
    <property type="entry name" value="HISTONE-LYSINE-N-METHYLTRANSFERASE 2 KMT2 FAMILY MEMBER"/>
    <property type="match status" value="1"/>
</dbReference>
<feature type="compositionally biased region" description="Basic residues" evidence="9">
    <location>
        <begin position="771"/>
        <end position="784"/>
    </location>
</feature>
<evidence type="ECO:0000256" key="3">
    <source>
        <dbReference type="ARBA" id="ARBA00022691"/>
    </source>
</evidence>
<dbReference type="PROSITE" id="PS51543">
    <property type="entry name" value="FYRC"/>
    <property type="match status" value="1"/>
</dbReference>
<feature type="compositionally biased region" description="Basic and acidic residues" evidence="9">
    <location>
        <begin position="37"/>
        <end position="47"/>
    </location>
</feature>
<feature type="compositionally biased region" description="Polar residues" evidence="9">
    <location>
        <begin position="110"/>
        <end position="120"/>
    </location>
</feature>
<evidence type="ECO:0000256" key="7">
    <source>
        <dbReference type="ARBA" id="ARBA00023125"/>
    </source>
</evidence>
<dbReference type="EMBL" id="JAAWVO010012884">
    <property type="protein sequence ID" value="MBN3313764.1"/>
    <property type="molecule type" value="Genomic_DNA"/>
</dbReference>
<evidence type="ECO:0000256" key="5">
    <source>
        <dbReference type="ARBA" id="ARBA00023015"/>
    </source>
</evidence>
<dbReference type="SMART" id="SM00317">
    <property type="entry name" value="SET"/>
    <property type="match status" value="1"/>
</dbReference>
<dbReference type="Pfam" id="PF00856">
    <property type="entry name" value="SET"/>
    <property type="match status" value="1"/>
</dbReference>
<organism evidence="12 13">
    <name type="scientific">Atractosteus spatula</name>
    <name type="common">Alligator gar</name>
    <name type="synonym">Lepisosteus spatula</name>
    <dbReference type="NCBI Taxonomy" id="7917"/>
    <lineage>
        <taxon>Eukaryota</taxon>
        <taxon>Metazoa</taxon>
        <taxon>Chordata</taxon>
        <taxon>Craniata</taxon>
        <taxon>Vertebrata</taxon>
        <taxon>Euteleostomi</taxon>
        <taxon>Actinopterygii</taxon>
        <taxon>Neopterygii</taxon>
        <taxon>Holostei</taxon>
        <taxon>Semionotiformes</taxon>
        <taxon>Lepisosteidae</taxon>
        <taxon>Atractosteus</taxon>
    </lineage>
</organism>
<dbReference type="Pfam" id="PF05965">
    <property type="entry name" value="FYRC"/>
    <property type="match status" value="1"/>
</dbReference>
<feature type="compositionally biased region" description="Low complexity" evidence="9">
    <location>
        <begin position="121"/>
        <end position="137"/>
    </location>
</feature>
<evidence type="ECO:0000256" key="6">
    <source>
        <dbReference type="ARBA" id="ARBA00023117"/>
    </source>
</evidence>
<dbReference type="CDD" id="cd19170">
    <property type="entry name" value="SET_KMT2A_2B"/>
    <property type="match status" value="1"/>
</dbReference>
<dbReference type="FunFam" id="2.170.270.10:FF:000004">
    <property type="entry name" value="Histone-lysine N-methyltransferase"/>
    <property type="match status" value="1"/>
</dbReference>
<feature type="non-terminal residue" evidence="12">
    <location>
        <position position="1"/>
    </location>
</feature>
<feature type="region of interest" description="Disordered" evidence="9">
    <location>
        <begin position="821"/>
        <end position="840"/>
    </location>
</feature>
<dbReference type="Gene3D" id="3.30.160.360">
    <property type="match status" value="1"/>
</dbReference>
<name>A0A8J7NKG9_ATRSP</name>
<feature type="region of interest" description="Disordered" evidence="9">
    <location>
        <begin position="517"/>
        <end position="542"/>
    </location>
</feature>
<evidence type="ECO:0000313" key="13">
    <source>
        <dbReference type="Proteomes" id="UP000736164"/>
    </source>
</evidence>
<feature type="region of interest" description="Disordered" evidence="9">
    <location>
        <begin position="920"/>
        <end position="964"/>
    </location>
</feature>
<comment type="caution">
    <text evidence="12">The sequence shown here is derived from an EMBL/GenBank/DDBJ whole genome shotgun (WGS) entry which is preliminary data.</text>
</comment>
<feature type="region of interest" description="Disordered" evidence="9">
    <location>
        <begin position="1007"/>
        <end position="1031"/>
    </location>
</feature>
<dbReference type="SMART" id="SM00542">
    <property type="entry name" value="FYRC"/>
    <property type="match status" value="1"/>
</dbReference>
<dbReference type="PANTHER" id="PTHR45838:SF3">
    <property type="entry name" value="HISTONE-LYSINE N-METHYLTRANSFERASE 2B"/>
    <property type="match status" value="1"/>
</dbReference>
<keyword evidence="3" id="KW-0949">S-adenosyl-L-methionine</keyword>
<evidence type="ECO:0000259" key="11">
    <source>
        <dbReference type="PROSITE" id="PS50868"/>
    </source>
</evidence>
<evidence type="ECO:0000259" key="10">
    <source>
        <dbReference type="PROSITE" id="PS50280"/>
    </source>
</evidence>
<evidence type="ECO:0000256" key="1">
    <source>
        <dbReference type="ARBA" id="ARBA00022603"/>
    </source>
</evidence>
<keyword evidence="7" id="KW-0238">DNA-binding</keyword>